<evidence type="ECO:0008006" key="3">
    <source>
        <dbReference type="Google" id="ProtNLM"/>
    </source>
</evidence>
<proteinExistence type="predicted"/>
<reference evidence="2" key="1">
    <citation type="journal article" date="2018" name="Nat. Microbiol.">
        <title>Leveraging single-cell genomics to expand the fungal tree of life.</title>
        <authorList>
            <person name="Ahrendt S.R."/>
            <person name="Quandt C.A."/>
            <person name="Ciobanu D."/>
            <person name="Clum A."/>
            <person name="Salamov A."/>
            <person name="Andreopoulos B."/>
            <person name="Cheng J.F."/>
            <person name="Woyke T."/>
            <person name="Pelin A."/>
            <person name="Henrissat B."/>
            <person name="Reynolds N.K."/>
            <person name="Benny G.L."/>
            <person name="Smith M.E."/>
            <person name="James T.Y."/>
            <person name="Grigoriev I.V."/>
        </authorList>
    </citation>
    <scope>NUCLEOTIDE SEQUENCE [LARGE SCALE GENOMIC DNA]</scope>
    <source>
        <strain evidence="2">RSA 1356</strain>
    </source>
</reference>
<accession>A0A4P9XGZ4</accession>
<dbReference type="SUPFAM" id="SSF50998">
    <property type="entry name" value="Quinoprotein alcohol dehydrogenase-like"/>
    <property type="match status" value="1"/>
</dbReference>
<evidence type="ECO:0000313" key="1">
    <source>
        <dbReference type="EMBL" id="RKP04924.1"/>
    </source>
</evidence>
<dbReference type="InterPro" id="IPR011047">
    <property type="entry name" value="Quinoprotein_ADH-like_sf"/>
</dbReference>
<sequence>MTSTHLEALLPELKRQLFFYLDAQTALALACTCRTLQQAVLAHDNDSFWQQHYAAAYPTQANPVTADAQLALLLRGAGTAVNSPLFARLRLERLEERWRQSPTRQSCRLPEDAFDPYGCERSRILTSVSYTVVRGRRSLYARRVNQDGWTRLCLPRKNPVHGNDNIWPQRWYMGPVLLCGATAMAICIWNPEQVFRFVWHLDGGSDGMDQHDDCNWTHEWASTVGGVGVCNEPGEGEQANATHRYPSAVYNFNRCILAGYYLIVAEQSTDCDAVTAVQIRDLRCDETAAWPPDGSAAPRRRSWPTRPDAGVFGDYVGKDRYTTPVLEQANLVQDGRYAQITRVNLLVDEGAPDEVFTTLVPLGGCYDTVSLLTRGTGRVGVLLCQPDEDDSAEVRALVGFSLVTGQAMWRYASVAADANLVAFPAQQYLAISFATSTVRLISLRDGTLLKTFSFVSADGRVPQSISIIRIARRLLVVDSLPAQSKLTVATNATLLDLETGNALWQRAFPSIHSFVGNSYVAATLNRFVLVDADAREVVELHFGPLPKA</sequence>
<dbReference type="Gene3D" id="2.130.10.10">
    <property type="entry name" value="YVTN repeat-like/Quinoprotein amine dehydrogenase"/>
    <property type="match status" value="1"/>
</dbReference>
<gene>
    <name evidence="1" type="ORF">THASP1DRAFT_33255</name>
</gene>
<dbReference type="Proteomes" id="UP000271241">
    <property type="component" value="Unassembled WGS sequence"/>
</dbReference>
<dbReference type="InterPro" id="IPR036047">
    <property type="entry name" value="F-box-like_dom_sf"/>
</dbReference>
<evidence type="ECO:0000313" key="2">
    <source>
        <dbReference type="Proteomes" id="UP000271241"/>
    </source>
</evidence>
<dbReference type="AlphaFoldDB" id="A0A4P9XGZ4"/>
<dbReference type="SUPFAM" id="SSF81383">
    <property type="entry name" value="F-box domain"/>
    <property type="match status" value="1"/>
</dbReference>
<keyword evidence="2" id="KW-1185">Reference proteome</keyword>
<dbReference type="EMBL" id="KZ993364">
    <property type="protein sequence ID" value="RKP04924.1"/>
    <property type="molecule type" value="Genomic_DNA"/>
</dbReference>
<organism evidence="1 2">
    <name type="scientific">Thamnocephalis sphaerospora</name>
    <dbReference type="NCBI Taxonomy" id="78915"/>
    <lineage>
        <taxon>Eukaryota</taxon>
        <taxon>Fungi</taxon>
        <taxon>Fungi incertae sedis</taxon>
        <taxon>Zoopagomycota</taxon>
        <taxon>Zoopagomycotina</taxon>
        <taxon>Zoopagomycetes</taxon>
        <taxon>Zoopagales</taxon>
        <taxon>Sigmoideomycetaceae</taxon>
        <taxon>Thamnocephalis</taxon>
    </lineage>
</organism>
<protein>
    <recommendedName>
        <fullName evidence="3">F-box domain-containing protein</fullName>
    </recommendedName>
</protein>
<dbReference type="InterPro" id="IPR015943">
    <property type="entry name" value="WD40/YVTN_repeat-like_dom_sf"/>
</dbReference>
<name>A0A4P9XGZ4_9FUNG</name>